<dbReference type="AlphaFoldDB" id="A0A9P4J2W9"/>
<dbReference type="EC" id="3.1.1.73" evidence="2"/>
<comment type="caution">
    <text evidence="11">The sequence shown here is derived from an EMBL/GenBank/DDBJ whole genome shotgun (WGS) entry which is preliminary data.</text>
</comment>
<dbReference type="GO" id="GO:0045493">
    <property type="term" value="P:xylan catabolic process"/>
    <property type="evidence" value="ECO:0007669"/>
    <property type="project" value="UniProtKB-KW"/>
</dbReference>
<keyword evidence="5 10" id="KW-0732">Signal</keyword>
<keyword evidence="3" id="KW-0964">Secreted</keyword>
<dbReference type="Proteomes" id="UP000799439">
    <property type="component" value="Unassembled WGS sequence"/>
</dbReference>
<evidence type="ECO:0000256" key="7">
    <source>
        <dbReference type="ARBA" id="ARBA00023277"/>
    </source>
</evidence>
<dbReference type="InterPro" id="IPR043595">
    <property type="entry name" value="FaeB/C/D"/>
</dbReference>
<evidence type="ECO:0000256" key="3">
    <source>
        <dbReference type="ARBA" id="ARBA00022525"/>
    </source>
</evidence>
<dbReference type="OrthoDB" id="424610at2759"/>
<sequence>MKSFAVAALFASLLTQSQALGSAGCGSSIASGLTQGGLGLSNNLRITLKDGTVRTYILHIPSSYNINTPAPLILSFHGRGESGSAQEGRSQLSREDWNPNMIVAYPDGIANQWQGDPAAVGYDDIGFVNQLIDSLEASFCIDPNRIYSSGFSNGGGLSMNILACDPALSQRIAAFSACSGAYYQSQLDSPTCDGTTVPMSCSAGRSNIPFFETHGDSDGVIAYNGGGHRGYCMPSIHNFFNYKSSSQGLTTSTNMTTLSNLGVTSYSYGQDSGAAGLVTHLKVAGMDHTWPSQNGGQTFDATPLIMKFFNTYTLNGSTANSTTTSGTTSSSSSTSIIQSSAGASSSVLVSSSSSSSTSSSTIKTTSTTTTAAAAPTTTVTCPAGNGTIYTAASGATFLIECGIDHQAGDMGSTSVSSFAQCIEACANTAGCVDVSLSGAACYMKKSLGLAIANSGIKGAKLVTGVSAAATTSSSAAASTSTTVSTSTTTSTIASTSSTTSTVPATTAAPIVQVATTATTSSASLPSGYFVSYIPVTLGTMSTTLSLTLPGCASTISTNTLATNTATMTTIVTSTSTSTTATATATKVATAGSYVVSSITSLTCPTNNGTTYTDSTGGSWTIMCGYDTTPNIMAAPAYNTFDQCISLCASTPGCVNVAYTGACYLKASVGNYINRGSNDYRSAVKLS</sequence>
<keyword evidence="8" id="KW-0624">Polysaccharide degradation</keyword>
<evidence type="ECO:0000256" key="9">
    <source>
        <dbReference type="ARBA" id="ARBA00034075"/>
    </source>
</evidence>
<keyword evidence="7" id="KW-0119">Carbohydrate metabolism</keyword>
<evidence type="ECO:0000256" key="4">
    <source>
        <dbReference type="ARBA" id="ARBA00022651"/>
    </source>
</evidence>
<keyword evidence="4" id="KW-0858">Xylan degradation</keyword>
<evidence type="ECO:0000256" key="1">
    <source>
        <dbReference type="ARBA" id="ARBA00004613"/>
    </source>
</evidence>
<dbReference type="Gene3D" id="3.40.50.1820">
    <property type="entry name" value="alpha/beta hydrolase"/>
    <property type="match status" value="1"/>
</dbReference>
<dbReference type="GO" id="GO:0005576">
    <property type="term" value="C:extracellular region"/>
    <property type="evidence" value="ECO:0007669"/>
    <property type="project" value="UniProtKB-SubCell"/>
</dbReference>
<dbReference type="SUPFAM" id="SSF53474">
    <property type="entry name" value="alpha/beta-Hydrolases"/>
    <property type="match status" value="1"/>
</dbReference>
<dbReference type="PROSITE" id="PS51257">
    <property type="entry name" value="PROKAR_LIPOPROTEIN"/>
    <property type="match status" value="1"/>
</dbReference>
<keyword evidence="12" id="KW-1185">Reference proteome</keyword>
<feature type="chain" id="PRO_5040393945" description="feruloyl esterase" evidence="10">
    <location>
        <begin position="20"/>
        <end position="686"/>
    </location>
</feature>
<gene>
    <name evidence="11" type="ORF">K461DRAFT_143937</name>
</gene>
<evidence type="ECO:0000313" key="12">
    <source>
        <dbReference type="Proteomes" id="UP000799439"/>
    </source>
</evidence>
<name>A0A9P4J2W9_9PEZI</name>
<accession>A0A9P4J2W9</accession>
<evidence type="ECO:0000256" key="5">
    <source>
        <dbReference type="ARBA" id="ARBA00022729"/>
    </source>
</evidence>
<reference evidence="11" key="1">
    <citation type="journal article" date="2020" name="Stud. Mycol.">
        <title>101 Dothideomycetes genomes: a test case for predicting lifestyles and emergence of pathogens.</title>
        <authorList>
            <person name="Haridas S."/>
            <person name="Albert R."/>
            <person name="Binder M."/>
            <person name="Bloem J."/>
            <person name="Labutti K."/>
            <person name="Salamov A."/>
            <person name="Andreopoulos B."/>
            <person name="Baker S."/>
            <person name="Barry K."/>
            <person name="Bills G."/>
            <person name="Bluhm B."/>
            <person name="Cannon C."/>
            <person name="Castanera R."/>
            <person name="Culley D."/>
            <person name="Daum C."/>
            <person name="Ezra D."/>
            <person name="Gonzalez J."/>
            <person name="Henrissat B."/>
            <person name="Kuo A."/>
            <person name="Liang C."/>
            <person name="Lipzen A."/>
            <person name="Lutzoni F."/>
            <person name="Magnuson J."/>
            <person name="Mondo S."/>
            <person name="Nolan M."/>
            <person name="Ohm R."/>
            <person name="Pangilinan J."/>
            <person name="Park H.-J."/>
            <person name="Ramirez L."/>
            <person name="Alfaro M."/>
            <person name="Sun H."/>
            <person name="Tritt A."/>
            <person name="Yoshinaga Y."/>
            <person name="Zwiers L.-H."/>
            <person name="Turgeon B."/>
            <person name="Goodwin S."/>
            <person name="Spatafora J."/>
            <person name="Crous P."/>
            <person name="Grigoriev I."/>
        </authorList>
    </citation>
    <scope>NUCLEOTIDE SEQUENCE</scope>
    <source>
        <strain evidence="11">CBS 260.36</strain>
    </source>
</reference>
<evidence type="ECO:0000256" key="10">
    <source>
        <dbReference type="SAM" id="SignalP"/>
    </source>
</evidence>
<protein>
    <recommendedName>
        <fullName evidence="2">feruloyl esterase</fullName>
        <ecNumber evidence="2">3.1.1.73</ecNumber>
    </recommendedName>
</protein>
<evidence type="ECO:0000256" key="6">
    <source>
        <dbReference type="ARBA" id="ARBA00022801"/>
    </source>
</evidence>
<dbReference type="PANTHER" id="PTHR38050:SF2">
    <property type="entry name" value="FERULOYL ESTERASE C-RELATED"/>
    <property type="match status" value="1"/>
</dbReference>
<evidence type="ECO:0000313" key="11">
    <source>
        <dbReference type="EMBL" id="KAF2152260.1"/>
    </source>
</evidence>
<proteinExistence type="predicted"/>
<dbReference type="GO" id="GO:0030600">
    <property type="term" value="F:feruloyl esterase activity"/>
    <property type="evidence" value="ECO:0007669"/>
    <property type="project" value="UniProtKB-EC"/>
</dbReference>
<organism evidence="11 12">
    <name type="scientific">Myriangium duriaei CBS 260.36</name>
    <dbReference type="NCBI Taxonomy" id="1168546"/>
    <lineage>
        <taxon>Eukaryota</taxon>
        <taxon>Fungi</taxon>
        <taxon>Dikarya</taxon>
        <taxon>Ascomycota</taxon>
        <taxon>Pezizomycotina</taxon>
        <taxon>Dothideomycetes</taxon>
        <taxon>Dothideomycetidae</taxon>
        <taxon>Myriangiales</taxon>
        <taxon>Myriangiaceae</taxon>
        <taxon>Myriangium</taxon>
    </lineage>
</organism>
<feature type="signal peptide" evidence="10">
    <location>
        <begin position="1"/>
        <end position="19"/>
    </location>
</feature>
<dbReference type="InterPro" id="IPR029058">
    <property type="entry name" value="AB_hydrolase_fold"/>
</dbReference>
<evidence type="ECO:0000256" key="2">
    <source>
        <dbReference type="ARBA" id="ARBA00013091"/>
    </source>
</evidence>
<dbReference type="EMBL" id="ML996086">
    <property type="protein sequence ID" value="KAF2152260.1"/>
    <property type="molecule type" value="Genomic_DNA"/>
</dbReference>
<comment type="subcellular location">
    <subcellularLocation>
        <location evidence="1">Secreted</location>
    </subcellularLocation>
</comment>
<dbReference type="PANTHER" id="PTHR38050">
    <property type="match status" value="1"/>
</dbReference>
<keyword evidence="6" id="KW-0378">Hydrolase</keyword>
<comment type="catalytic activity">
    <reaction evidence="9">
        <text>feruloyl-polysaccharide + H2O = ferulate + polysaccharide.</text>
        <dbReference type="EC" id="3.1.1.73"/>
    </reaction>
</comment>
<evidence type="ECO:0000256" key="8">
    <source>
        <dbReference type="ARBA" id="ARBA00023326"/>
    </source>
</evidence>